<evidence type="ECO:0000256" key="1">
    <source>
        <dbReference type="SAM" id="MobiDB-lite"/>
    </source>
</evidence>
<protein>
    <submittedName>
        <fullName evidence="2">Uncharacterized protein</fullName>
    </submittedName>
</protein>
<proteinExistence type="predicted"/>
<evidence type="ECO:0000313" key="3">
    <source>
        <dbReference type="Proteomes" id="UP000321026"/>
    </source>
</evidence>
<dbReference type="Proteomes" id="UP000321026">
    <property type="component" value="Unassembled WGS sequence"/>
</dbReference>
<accession>A0A5C7J970</accession>
<organism evidence="2 3">
    <name type="scientific">Candidatus Dojkabacteria bacterium</name>
    <dbReference type="NCBI Taxonomy" id="2099670"/>
    <lineage>
        <taxon>Bacteria</taxon>
        <taxon>Candidatus Dojkabacteria</taxon>
    </lineage>
</organism>
<comment type="caution">
    <text evidence="2">The sequence shown here is derived from an EMBL/GenBank/DDBJ whole genome shotgun (WGS) entry which is preliminary data.</text>
</comment>
<name>A0A5C7J970_9BACT</name>
<gene>
    <name evidence="2" type="ORF">E6Q11_03385</name>
</gene>
<feature type="region of interest" description="Disordered" evidence="1">
    <location>
        <begin position="669"/>
        <end position="690"/>
    </location>
</feature>
<reference evidence="2 3" key="1">
    <citation type="submission" date="2018-09" db="EMBL/GenBank/DDBJ databases">
        <title>Metagenome Assembled Genomes from an Advanced Water Purification Facility.</title>
        <authorList>
            <person name="Stamps B.W."/>
            <person name="Spear J.R."/>
        </authorList>
    </citation>
    <scope>NUCLEOTIDE SEQUENCE [LARGE SCALE GENOMIC DNA]</scope>
    <source>
        <strain evidence="2">Bin_63_2</strain>
    </source>
</reference>
<dbReference type="EMBL" id="SSDS01000054">
    <property type="protein sequence ID" value="TXG77096.1"/>
    <property type="molecule type" value="Genomic_DNA"/>
</dbReference>
<sequence>MAKIAYEVNYGTQATYVYPGGYDSSKLGLGPLMIQSNGGGEDSFVGPLPVGLARPFEQSTAIPGIYPWAMQWSSNTDWVFLADNATAAATRRIVLYTYNRTTGAFAWQGFITVGFPFAGTQGTYTITGLRMTYDTYSTGTVAVSGTTVTGSGTDWANQRIAGGARIGFGSTDPTQITTWYEISPSTTPTATSITLSTNAGTISSGTSYVIEELRAIILVKNGTTATNGGLFIVKGLNFSTFQPIVTSTIAAATTTDNIRATFWVKDASTSTNTNGTGLAIQPKDSNTQHYIWVLQGTTTMQLYKFNLRAALTLTSGADTANSWQFATGVTAALTGTASQANNGRLANMSSGPGSGLNCIYFTTTTRIYRTSDVSTITTGATNFLADNSAEIPPGGTNTFAATSALNSIEFADSIDKMIVITTGASGVRSYITQYRTDSGQWDRIFLVDNKQIDQSIADSSTTPIPSILGRAFTVWSQGGMAYLAGIGTAATTNLLYAIPTGADWQYASSTNCRIVTPEISTPNAYKYSKVITNAITVLGGATGQGIGVSPEPFRTYYRTSGISDNSGSWTLLDDTGNLASVNGASSIQFMYEFRTIGQNCVPARLLNTVVTYDDLSTDSHYQPSVTNSSASTKIFAWRFSTAFGGTVPTLRIRLYNAVTNGLLLDDDSASPTEGTWEKSTDGGSNWSSYNTTDKANETTYIRYTPTSIADNIKVRALLTQN</sequence>
<feature type="compositionally biased region" description="Polar residues" evidence="1">
    <location>
        <begin position="681"/>
        <end position="690"/>
    </location>
</feature>
<evidence type="ECO:0000313" key="2">
    <source>
        <dbReference type="EMBL" id="TXG77096.1"/>
    </source>
</evidence>
<dbReference type="AlphaFoldDB" id="A0A5C7J970"/>